<feature type="domain" description="LysR substrate-binding" evidence="4">
    <location>
        <begin position="4"/>
        <end position="124"/>
    </location>
</feature>
<evidence type="ECO:0000259" key="4">
    <source>
        <dbReference type="Pfam" id="PF03466"/>
    </source>
</evidence>
<dbReference type="GO" id="GO:0006355">
    <property type="term" value="P:regulation of DNA-templated transcription"/>
    <property type="evidence" value="ECO:0007669"/>
    <property type="project" value="TreeGrafter"/>
</dbReference>
<organism evidence="5">
    <name type="scientific">Rhizobium leguminosarum bv. trifolii</name>
    <dbReference type="NCBI Taxonomy" id="386"/>
    <lineage>
        <taxon>Bacteria</taxon>
        <taxon>Pseudomonadati</taxon>
        <taxon>Pseudomonadota</taxon>
        <taxon>Alphaproteobacteria</taxon>
        <taxon>Hyphomicrobiales</taxon>
        <taxon>Rhizobiaceae</taxon>
        <taxon>Rhizobium/Agrobacterium group</taxon>
        <taxon>Rhizobium</taxon>
    </lineage>
</organism>
<reference evidence="5" key="2">
    <citation type="journal article" date="2016" name="Front. Microbiol.">
        <title>The Regulatory Protein RosR Affects Rhizobium leguminosarum bv. trifolii Protein Profiles, Cell Surface Properties, and Symbiosis with Clover.</title>
        <authorList>
            <person name="Rachwal K."/>
            <person name="Boguszewska A."/>
            <person name="Kopcinska J."/>
            <person name="Karas M."/>
            <person name="Tchorzewski M."/>
            <person name="Janczarek M."/>
        </authorList>
    </citation>
    <scope>NUCLEOTIDE SEQUENCE</scope>
    <source>
        <strain evidence="5">Rt24.2</strain>
    </source>
</reference>
<evidence type="ECO:0000256" key="2">
    <source>
        <dbReference type="ARBA" id="ARBA00023015"/>
    </source>
</evidence>
<keyword evidence="3" id="KW-0804">Transcription</keyword>
<proteinExistence type="inferred from homology"/>
<dbReference type="PANTHER" id="PTHR30126:SF77">
    <property type="entry name" value="TRANSCRIPTIONAL REGULATORY PROTEIN"/>
    <property type="match status" value="1"/>
</dbReference>
<dbReference type="AlphaFoldDB" id="A0A1C9I1Z5"/>
<dbReference type="GO" id="GO:0000976">
    <property type="term" value="F:transcription cis-regulatory region binding"/>
    <property type="evidence" value="ECO:0007669"/>
    <property type="project" value="TreeGrafter"/>
</dbReference>
<dbReference type="EMBL" id="KX490569">
    <property type="protein sequence ID" value="AOO92933.1"/>
    <property type="molecule type" value="Genomic_DNA"/>
</dbReference>
<dbReference type="PANTHER" id="PTHR30126">
    <property type="entry name" value="HTH-TYPE TRANSCRIPTIONAL REGULATOR"/>
    <property type="match status" value="1"/>
</dbReference>
<reference evidence="5" key="1">
    <citation type="journal article" date="2015" name="BMC Genomics">
        <title>Transcriptome profiling of a Rhizobium leguminosarum bv. trifolii rosR mutant reveals the role of the transcriptional regulator RosR in motility, synthesis of cell-surface components, and other cellular processes.</title>
        <authorList>
            <person name="Rachwal K."/>
            <person name="Matczynska E."/>
            <person name="Janczarek M."/>
        </authorList>
    </citation>
    <scope>NUCLEOTIDE SEQUENCE</scope>
    <source>
        <strain evidence="5">Rt24.2</strain>
    </source>
</reference>
<sequence length="151" mass="16486">MSAPAVIQRQLCRFPVSFVASPKVKADLKDGSLEEIARWPILTFARNTQPYVQVTELFSDPALPTPRIYASSSLAMLIRMALDSLGIAVIPPAIVALELAAGRLVALDISPKLPDLQFVAGWLGTPDRRTLEEVVEIASRAIERAEFAFGR</sequence>
<evidence type="ECO:0000313" key="5">
    <source>
        <dbReference type="EMBL" id="AOO92933.1"/>
    </source>
</evidence>
<dbReference type="Pfam" id="PF03466">
    <property type="entry name" value="LysR_substrate"/>
    <property type="match status" value="1"/>
</dbReference>
<dbReference type="Gene3D" id="3.40.190.10">
    <property type="entry name" value="Periplasmic binding protein-like II"/>
    <property type="match status" value="1"/>
</dbReference>
<dbReference type="InterPro" id="IPR005119">
    <property type="entry name" value="LysR_subst-bd"/>
</dbReference>
<accession>A0A1C9I1Z5</accession>
<keyword evidence="2" id="KW-0805">Transcription regulation</keyword>
<dbReference type="SUPFAM" id="SSF53850">
    <property type="entry name" value="Periplasmic binding protein-like II"/>
    <property type="match status" value="1"/>
</dbReference>
<evidence type="ECO:0000256" key="3">
    <source>
        <dbReference type="ARBA" id="ARBA00023163"/>
    </source>
</evidence>
<comment type="similarity">
    <text evidence="1">Belongs to the LysR transcriptional regulatory family.</text>
</comment>
<protein>
    <submittedName>
        <fullName evidence="5">LysR family transcriptional regulator</fullName>
    </submittedName>
</protein>
<name>A0A1C9I1Z5_RHILT</name>
<evidence type="ECO:0000256" key="1">
    <source>
        <dbReference type="ARBA" id="ARBA00009437"/>
    </source>
</evidence>